<keyword evidence="2" id="KW-0560">Oxidoreductase</keyword>
<dbReference type="GO" id="GO:0016491">
    <property type="term" value="F:oxidoreductase activity"/>
    <property type="evidence" value="ECO:0007669"/>
    <property type="project" value="UniProtKB-KW"/>
</dbReference>
<reference evidence="3 4" key="1">
    <citation type="submission" date="2018-01" db="EMBL/GenBank/DDBJ databases">
        <title>Draft genome sequence of Jiangella sp. GTF31.</title>
        <authorList>
            <person name="Sahin N."/>
            <person name="Ay H."/>
            <person name="Saygin H."/>
        </authorList>
    </citation>
    <scope>NUCLEOTIDE SEQUENCE [LARGE SCALE GENOMIC DNA]</scope>
    <source>
        <strain evidence="3 4">GTF31</strain>
    </source>
</reference>
<evidence type="ECO:0008006" key="5">
    <source>
        <dbReference type="Google" id="ProtNLM"/>
    </source>
</evidence>
<proteinExistence type="inferred from homology"/>
<accession>A0A2W2B3L6</accession>
<dbReference type="SUPFAM" id="SSF51735">
    <property type="entry name" value="NAD(P)-binding Rossmann-fold domains"/>
    <property type="match status" value="1"/>
</dbReference>
<dbReference type="Pfam" id="PF13561">
    <property type="entry name" value="adh_short_C2"/>
    <property type="match status" value="1"/>
</dbReference>
<evidence type="ECO:0000256" key="2">
    <source>
        <dbReference type="ARBA" id="ARBA00023002"/>
    </source>
</evidence>
<organism evidence="3 4">
    <name type="scientific">Jiangella anatolica</name>
    <dbReference type="NCBI Taxonomy" id="2670374"/>
    <lineage>
        <taxon>Bacteria</taxon>
        <taxon>Bacillati</taxon>
        <taxon>Actinomycetota</taxon>
        <taxon>Actinomycetes</taxon>
        <taxon>Jiangellales</taxon>
        <taxon>Jiangellaceae</taxon>
        <taxon>Jiangella</taxon>
    </lineage>
</organism>
<dbReference type="NCBIfam" id="NF005559">
    <property type="entry name" value="PRK07231.1"/>
    <property type="match status" value="1"/>
</dbReference>
<dbReference type="PRINTS" id="PR00080">
    <property type="entry name" value="SDRFAMILY"/>
</dbReference>
<sequence length="270" mass="27776">MGTAHVGELEGRVALVTGAARGIGASIADALAQAGARVAVTDVDGDAAQATAAALPDGRGTGYRLDVASSAEADAVVDAVVAEHGGLDILVNNAGISLVGPSIVETSDEHWQRTLDVMQTGVFHCLRAAGRRFIEQRSGVCVNISSIRGFSPRAGRLSYSTTKAAVIMMTKIAALEWAPYGVRCNAIAPGVQRTPMWDEDVALGVVDEERVLATTPLHRLGDPAEIGGLVRYLVSDAASFITGEVITIDGGLTLVPPDGEALPAAPDAEA</sequence>
<dbReference type="Proteomes" id="UP000248764">
    <property type="component" value="Unassembled WGS sequence"/>
</dbReference>
<dbReference type="FunFam" id="3.40.50.720:FF:000084">
    <property type="entry name" value="Short-chain dehydrogenase reductase"/>
    <property type="match status" value="1"/>
</dbReference>
<dbReference type="PRINTS" id="PR00081">
    <property type="entry name" value="GDHRDH"/>
</dbReference>
<name>A0A2W2B3L6_9ACTN</name>
<dbReference type="PANTHER" id="PTHR24321:SF8">
    <property type="entry name" value="ESTRADIOL 17-BETA-DEHYDROGENASE 8-RELATED"/>
    <property type="match status" value="1"/>
</dbReference>
<keyword evidence="4" id="KW-1185">Reference proteome</keyword>
<dbReference type="CDD" id="cd05233">
    <property type="entry name" value="SDR_c"/>
    <property type="match status" value="1"/>
</dbReference>
<evidence type="ECO:0000256" key="1">
    <source>
        <dbReference type="ARBA" id="ARBA00006484"/>
    </source>
</evidence>
<gene>
    <name evidence="3" type="ORF">C1I92_30680</name>
</gene>
<evidence type="ECO:0000313" key="3">
    <source>
        <dbReference type="EMBL" id="PZF79540.1"/>
    </source>
</evidence>
<dbReference type="InterPro" id="IPR036291">
    <property type="entry name" value="NAD(P)-bd_dom_sf"/>
</dbReference>
<comment type="caution">
    <text evidence="3">The sequence shown here is derived from an EMBL/GenBank/DDBJ whole genome shotgun (WGS) entry which is preliminary data.</text>
</comment>
<dbReference type="PANTHER" id="PTHR24321">
    <property type="entry name" value="DEHYDROGENASES, SHORT CHAIN"/>
    <property type="match status" value="1"/>
</dbReference>
<dbReference type="AlphaFoldDB" id="A0A2W2B3L6"/>
<dbReference type="PROSITE" id="PS00061">
    <property type="entry name" value="ADH_SHORT"/>
    <property type="match status" value="1"/>
</dbReference>
<dbReference type="InterPro" id="IPR020904">
    <property type="entry name" value="Sc_DH/Rdtase_CS"/>
</dbReference>
<dbReference type="InterPro" id="IPR002347">
    <property type="entry name" value="SDR_fam"/>
</dbReference>
<comment type="similarity">
    <text evidence="1">Belongs to the short-chain dehydrogenases/reductases (SDR) family.</text>
</comment>
<protein>
    <recommendedName>
        <fullName evidence="5">Short-chain dehydrogenase</fullName>
    </recommendedName>
</protein>
<dbReference type="Gene3D" id="3.40.50.720">
    <property type="entry name" value="NAD(P)-binding Rossmann-like Domain"/>
    <property type="match status" value="1"/>
</dbReference>
<evidence type="ECO:0000313" key="4">
    <source>
        <dbReference type="Proteomes" id="UP000248764"/>
    </source>
</evidence>
<dbReference type="EMBL" id="POTW01000132">
    <property type="protein sequence ID" value="PZF79540.1"/>
    <property type="molecule type" value="Genomic_DNA"/>
</dbReference>